<feature type="transmembrane region" description="Helical" evidence="2">
    <location>
        <begin position="252"/>
        <end position="278"/>
    </location>
</feature>
<feature type="transmembrane region" description="Helical" evidence="2">
    <location>
        <begin position="299"/>
        <end position="320"/>
    </location>
</feature>
<keyword evidence="2" id="KW-1133">Transmembrane helix</keyword>
<reference evidence="3 4" key="1">
    <citation type="journal article" date="2024" name="Chem. Sci.">
        <title>Discovery of megapolipeptins by genome mining of a Burkholderiales bacteria collection.</title>
        <authorList>
            <person name="Paulo B.S."/>
            <person name="Recchia M.J.J."/>
            <person name="Lee S."/>
            <person name="Fergusson C.H."/>
            <person name="Romanowski S.B."/>
            <person name="Hernandez A."/>
            <person name="Krull N."/>
            <person name="Liu D.Y."/>
            <person name="Cavanagh H."/>
            <person name="Bos A."/>
            <person name="Gray C.A."/>
            <person name="Murphy B.T."/>
            <person name="Linington R.G."/>
            <person name="Eustaquio A.S."/>
        </authorList>
    </citation>
    <scope>NUCLEOTIDE SEQUENCE [LARGE SCALE GENOMIC DNA]</scope>
    <source>
        <strain evidence="3 4">RL21-008-BIB-B</strain>
    </source>
</reference>
<comment type="caution">
    <text evidence="3">The sequence shown here is derived from an EMBL/GenBank/DDBJ whole genome shotgun (WGS) entry which is preliminary data.</text>
</comment>
<dbReference type="EMBL" id="JAQQFR010000006">
    <property type="protein sequence ID" value="MFL9878935.1"/>
    <property type="molecule type" value="Genomic_DNA"/>
</dbReference>
<dbReference type="Proteomes" id="UP001629214">
    <property type="component" value="Unassembled WGS sequence"/>
</dbReference>
<keyword evidence="2" id="KW-0812">Transmembrane</keyword>
<feature type="compositionally biased region" description="Pro residues" evidence="1">
    <location>
        <begin position="20"/>
        <end position="29"/>
    </location>
</feature>
<dbReference type="InterPro" id="IPR010295">
    <property type="entry name" value="DUF898"/>
</dbReference>
<evidence type="ECO:0000313" key="4">
    <source>
        <dbReference type="Proteomes" id="UP001629214"/>
    </source>
</evidence>
<proteinExistence type="predicted"/>
<evidence type="ECO:0000256" key="2">
    <source>
        <dbReference type="SAM" id="Phobius"/>
    </source>
</evidence>
<feature type="transmembrane region" description="Helical" evidence="2">
    <location>
        <begin position="116"/>
        <end position="137"/>
    </location>
</feature>
<gene>
    <name evidence="3" type="ORF">PQR63_11110</name>
</gene>
<evidence type="ECO:0000313" key="3">
    <source>
        <dbReference type="EMBL" id="MFL9878935.1"/>
    </source>
</evidence>
<dbReference type="RefSeq" id="WP_408167928.1">
    <property type="nucleotide sequence ID" value="NZ_JAQQFR010000006.1"/>
</dbReference>
<evidence type="ECO:0000256" key="1">
    <source>
        <dbReference type="SAM" id="MobiDB-lite"/>
    </source>
</evidence>
<name>A0ABW8Z7U9_9BURK</name>
<keyword evidence="2" id="KW-0472">Membrane</keyword>
<accession>A0ABW8Z7U9</accession>
<dbReference type="Pfam" id="PF05987">
    <property type="entry name" value="DUF898"/>
    <property type="match status" value="1"/>
</dbReference>
<feature type="transmembrane region" description="Helical" evidence="2">
    <location>
        <begin position="47"/>
        <end position="67"/>
    </location>
</feature>
<feature type="transmembrane region" description="Helical" evidence="2">
    <location>
        <begin position="166"/>
        <end position="184"/>
    </location>
</feature>
<sequence length="372" mass="41893">MSDTFDQPGQPDFPASPNFSAPPAPPAPPAQAPVEAFSFSGRGSEYFRIWIVNLLLSVVTLGIYSAWAKVRRLRYFYDNTTVAGTSFEYHGNPMAILKGRIITVVLLFGYQFAFKLNALIGLLVLIAFMVAMPWLIWRSLQFKLYNTSYRGIRFGFRGNAAGAYKVYLWLPLLTFFTLYLLTPFTHQRIKRFQHTESRFGASHFSFDGSVGAFYKTYLIGFGIYLAGFVAILLTIGASAYPFVGDQSFGAGHVFSFVLVILALYAWTFLMYPLFLTLMQNLIWNHTKLGEHGFRSEMRWGRMMFIAFTNIIGIVCTLGLYTPFAQIRALRYRVESMSLHPAGSLDDFIADNEPSGSAMGEGMTDLLDFDLSL</sequence>
<feature type="region of interest" description="Disordered" evidence="1">
    <location>
        <begin position="1"/>
        <end position="29"/>
    </location>
</feature>
<keyword evidence="4" id="KW-1185">Reference proteome</keyword>
<organism evidence="3 4">
    <name type="scientific">Herbaspirillum rhizosphaerae</name>
    <dbReference type="NCBI Taxonomy" id="346179"/>
    <lineage>
        <taxon>Bacteria</taxon>
        <taxon>Pseudomonadati</taxon>
        <taxon>Pseudomonadota</taxon>
        <taxon>Betaproteobacteria</taxon>
        <taxon>Burkholderiales</taxon>
        <taxon>Oxalobacteraceae</taxon>
        <taxon>Herbaspirillum</taxon>
    </lineage>
</organism>
<protein>
    <submittedName>
        <fullName evidence="3">YjgN family protein</fullName>
    </submittedName>
</protein>
<feature type="transmembrane region" description="Helical" evidence="2">
    <location>
        <begin position="217"/>
        <end position="240"/>
    </location>
</feature>